<dbReference type="Proteomes" id="UP000314294">
    <property type="component" value="Unassembled WGS sequence"/>
</dbReference>
<feature type="region of interest" description="Disordered" evidence="1">
    <location>
        <begin position="112"/>
        <end position="149"/>
    </location>
</feature>
<keyword evidence="4" id="KW-1185">Reference proteome</keyword>
<evidence type="ECO:0000256" key="2">
    <source>
        <dbReference type="SAM" id="SignalP"/>
    </source>
</evidence>
<evidence type="ECO:0000313" key="4">
    <source>
        <dbReference type="Proteomes" id="UP000314294"/>
    </source>
</evidence>
<proteinExistence type="predicted"/>
<feature type="compositionally biased region" description="Basic and acidic residues" evidence="1">
    <location>
        <begin position="129"/>
        <end position="149"/>
    </location>
</feature>
<feature type="chain" id="PRO_5021229267" evidence="2">
    <location>
        <begin position="27"/>
        <end position="220"/>
    </location>
</feature>
<comment type="caution">
    <text evidence="3">The sequence shown here is derived from an EMBL/GenBank/DDBJ whole genome shotgun (WGS) entry which is preliminary data.</text>
</comment>
<accession>A0A4Z2FQ44</accession>
<organism evidence="3 4">
    <name type="scientific">Liparis tanakae</name>
    <name type="common">Tanaka's snailfish</name>
    <dbReference type="NCBI Taxonomy" id="230148"/>
    <lineage>
        <taxon>Eukaryota</taxon>
        <taxon>Metazoa</taxon>
        <taxon>Chordata</taxon>
        <taxon>Craniata</taxon>
        <taxon>Vertebrata</taxon>
        <taxon>Euteleostomi</taxon>
        <taxon>Actinopterygii</taxon>
        <taxon>Neopterygii</taxon>
        <taxon>Teleostei</taxon>
        <taxon>Neoteleostei</taxon>
        <taxon>Acanthomorphata</taxon>
        <taxon>Eupercaria</taxon>
        <taxon>Perciformes</taxon>
        <taxon>Cottioidei</taxon>
        <taxon>Cottales</taxon>
        <taxon>Liparidae</taxon>
        <taxon>Liparis</taxon>
    </lineage>
</organism>
<evidence type="ECO:0000313" key="3">
    <source>
        <dbReference type="EMBL" id="TNN43000.1"/>
    </source>
</evidence>
<feature type="region of interest" description="Disordered" evidence="1">
    <location>
        <begin position="196"/>
        <end position="220"/>
    </location>
</feature>
<dbReference type="EMBL" id="SRLO01000998">
    <property type="protein sequence ID" value="TNN43000.1"/>
    <property type="molecule type" value="Genomic_DNA"/>
</dbReference>
<name>A0A4Z2FQ44_9TELE</name>
<feature type="signal peptide" evidence="2">
    <location>
        <begin position="1"/>
        <end position="26"/>
    </location>
</feature>
<protein>
    <submittedName>
        <fullName evidence="3">Uncharacterized protein</fullName>
    </submittedName>
</protein>
<reference evidence="3 4" key="1">
    <citation type="submission" date="2019-03" db="EMBL/GenBank/DDBJ databases">
        <title>First draft genome of Liparis tanakae, snailfish: a comprehensive survey of snailfish specific genes.</title>
        <authorList>
            <person name="Kim W."/>
            <person name="Song I."/>
            <person name="Jeong J.-H."/>
            <person name="Kim D."/>
            <person name="Kim S."/>
            <person name="Ryu S."/>
            <person name="Song J.Y."/>
            <person name="Lee S.K."/>
        </authorList>
    </citation>
    <scope>NUCLEOTIDE SEQUENCE [LARGE SCALE GENOMIC DNA]</scope>
    <source>
        <tissue evidence="3">Muscle</tissue>
    </source>
</reference>
<feature type="compositionally biased region" description="Basic and acidic residues" evidence="1">
    <location>
        <begin position="112"/>
        <end position="121"/>
    </location>
</feature>
<sequence length="220" mass="25053">MRRSTGTLSFAILRFCLSLRLTKLSSEEDDDGNDEEIRGSTKTSYQTQEDDPESRDNGGQHREEILIALVSNLMANGHFTDEEVRSGCGLSKLLFHVFGFKGEQANERVELQDAPTKEQEVGRSSQQALHERGRNQKGMLERRRRTEDTMKPIHQAPTQRASFGKCVRPVRKDPTAMRKQPTAMSLGRCSLAPKWLTTARNNKLPTSKKEKPREQRKKDI</sequence>
<evidence type="ECO:0000256" key="1">
    <source>
        <dbReference type="SAM" id="MobiDB-lite"/>
    </source>
</evidence>
<feature type="region of interest" description="Disordered" evidence="1">
    <location>
        <begin position="26"/>
        <end position="60"/>
    </location>
</feature>
<dbReference type="AlphaFoldDB" id="A0A4Z2FQ44"/>
<keyword evidence="2" id="KW-0732">Signal</keyword>
<feature type="compositionally biased region" description="Basic and acidic residues" evidence="1">
    <location>
        <begin position="207"/>
        <end position="220"/>
    </location>
</feature>
<gene>
    <name evidence="3" type="ORF">EYF80_046821</name>
</gene>